<dbReference type="InterPro" id="IPR000212">
    <property type="entry name" value="DNA_helicase_UvrD/REP"/>
</dbReference>
<proteinExistence type="predicted"/>
<dbReference type="OrthoDB" id="9787585at2"/>
<dbReference type="Proteomes" id="UP000266301">
    <property type="component" value="Chromosome"/>
</dbReference>
<dbReference type="KEGG" id="cfer:D4Z93_10065"/>
<evidence type="ECO:0000256" key="5">
    <source>
        <dbReference type="PROSITE-ProRule" id="PRU00560"/>
    </source>
</evidence>
<evidence type="ECO:0000256" key="3">
    <source>
        <dbReference type="ARBA" id="ARBA00022806"/>
    </source>
</evidence>
<dbReference type="PANTHER" id="PTHR11070">
    <property type="entry name" value="UVRD / RECB / PCRA DNA HELICASE FAMILY MEMBER"/>
    <property type="match status" value="1"/>
</dbReference>
<dbReference type="GO" id="GO:0005829">
    <property type="term" value="C:cytosol"/>
    <property type="evidence" value="ECO:0007669"/>
    <property type="project" value="TreeGrafter"/>
</dbReference>
<keyword evidence="1 5" id="KW-0547">Nucleotide-binding</keyword>
<dbReference type="GO" id="GO:0003677">
    <property type="term" value="F:DNA binding"/>
    <property type="evidence" value="ECO:0007669"/>
    <property type="project" value="InterPro"/>
</dbReference>
<keyword evidence="2 5" id="KW-0378">Hydrolase</keyword>
<dbReference type="PROSITE" id="PS51198">
    <property type="entry name" value="UVRD_HELICASE_ATP_BIND"/>
    <property type="match status" value="1"/>
</dbReference>
<keyword evidence="4 5" id="KW-0067">ATP-binding</keyword>
<feature type="domain" description="UvrD-like helicase ATP-binding" evidence="7">
    <location>
        <begin position="205"/>
        <end position="566"/>
    </location>
</feature>
<keyword evidence="9" id="KW-1185">Reference proteome</keyword>
<dbReference type="Gene3D" id="3.40.50.300">
    <property type="entry name" value="P-loop containing nucleotide triphosphate hydrolases"/>
    <property type="match status" value="3"/>
</dbReference>
<sequence>MNDSKLNKKIQFDIENKRLNYVFHEIENQMLEFIEKRKKIAQYILDLRKKNLEEYEDDEDKITEYFDHEAFAKEEAFKIMDRKLRELTILNKTPYFGKANFVDKFGKSTIYIGRFGLNKEGEEEPVIVDWRAPISSIFYAGKLGEISYNAPMGMIKADIISKRQFIIKNSKLVGMFDSSMDVKDEILQMVLSQNAGDKLKDIVMTIQAEQDKIIRQSKNKVVVVNGAAGTGKTTIALHRVAYLLYNFRDKLQDKVLIIGPNSIFMDYISTVLPSLGEVGVRQTTFEDFALDIINLKEKTMNFQDYMEKVLENDKRMRDSIIFKGSLNYIQKLDSLVDKLDYEYFNIEDVKFYDKIIVSEYEIKEMFDNYFKYMPLFRRNKKVKIIIFSKIRDERDRLVRAIEARYKKKKSKMSEEELNNELSNLMFKRKNAIRDVIREVMLIKQKLSWLENEDVVDIYKRFNKDNFSFNELIYDDLAPIIYLKIKLEGIKFKQNIRHVVIDEAQDYSMLQFTVIKELTNCKSFTIVGDSNQRILPVEGEIPMSNLTYVFNGFDMEQFNLLKSYRSTQQIMEYANKFIDYSGEVPFVRNGENVLEKDVLSEDELVDEIISDIKSLKVKGYASIAVICKDIKQTMKLGNRIKSKYHITIFSSEDILYSSGEVIIPSYFAKGLEFDSVILINDYSNYKDDKKLKYVMATRALHELHVYNYKN</sequence>
<evidence type="ECO:0000256" key="6">
    <source>
        <dbReference type="SAM" id="Coils"/>
    </source>
</evidence>
<gene>
    <name evidence="8" type="ORF">D4Z93_10065</name>
</gene>
<evidence type="ECO:0000313" key="9">
    <source>
        <dbReference type="Proteomes" id="UP000266301"/>
    </source>
</evidence>
<dbReference type="RefSeq" id="WP_119973210.1">
    <property type="nucleotide sequence ID" value="NZ_CP032416.1"/>
</dbReference>
<accession>A0A386H559</accession>
<dbReference type="InterPro" id="IPR027417">
    <property type="entry name" value="P-loop_NTPase"/>
</dbReference>
<dbReference type="GO" id="GO:0000725">
    <property type="term" value="P:recombinational repair"/>
    <property type="evidence" value="ECO:0007669"/>
    <property type="project" value="TreeGrafter"/>
</dbReference>
<organism evidence="8 9">
    <name type="scientific">Clostridium fermenticellae</name>
    <dbReference type="NCBI Taxonomy" id="2068654"/>
    <lineage>
        <taxon>Bacteria</taxon>
        <taxon>Bacillati</taxon>
        <taxon>Bacillota</taxon>
        <taxon>Clostridia</taxon>
        <taxon>Eubacteriales</taxon>
        <taxon>Clostridiaceae</taxon>
        <taxon>Clostridium</taxon>
    </lineage>
</organism>
<protein>
    <submittedName>
        <fullName evidence="8">ATP-dependent DNA helicase</fullName>
    </submittedName>
</protein>
<evidence type="ECO:0000256" key="1">
    <source>
        <dbReference type="ARBA" id="ARBA00022741"/>
    </source>
</evidence>
<dbReference type="SUPFAM" id="SSF52540">
    <property type="entry name" value="P-loop containing nucleoside triphosphate hydrolases"/>
    <property type="match status" value="1"/>
</dbReference>
<dbReference type="PANTHER" id="PTHR11070:SF17">
    <property type="entry name" value="DNA HELICASE IV"/>
    <property type="match status" value="1"/>
</dbReference>
<evidence type="ECO:0000313" key="8">
    <source>
        <dbReference type="EMBL" id="AYD40849.1"/>
    </source>
</evidence>
<evidence type="ECO:0000256" key="4">
    <source>
        <dbReference type="ARBA" id="ARBA00022840"/>
    </source>
</evidence>
<evidence type="ECO:0000259" key="7">
    <source>
        <dbReference type="PROSITE" id="PS51198"/>
    </source>
</evidence>
<feature type="coiled-coil region" evidence="6">
    <location>
        <begin position="398"/>
        <end position="434"/>
    </location>
</feature>
<name>A0A386H559_9CLOT</name>
<keyword evidence="6" id="KW-0175">Coiled coil</keyword>
<dbReference type="GO" id="GO:0005524">
    <property type="term" value="F:ATP binding"/>
    <property type="evidence" value="ECO:0007669"/>
    <property type="project" value="UniProtKB-UniRule"/>
</dbReference>
<reference evidence="8 9" key="1">
    <citation type="journal article" date="2019" name="Int. J. Syst. Evol. Microbiol.">
        <title>Clostridium fermenticellae sp. nov., isolated from the mud in a fermentation cellar for the production of the Chinese liquor, baijiu.</title>
        <authorList>
            <person name="Xu P.X."/>
            <person name="Chai L.J."/>
            <person name="Qiu T."/>
            <person name="Zhang X.J."/>
            <person name="Lu Z.M."/>
            <person name="Xiao C."/>
            <person name="Wang S.T."/>
            <person name="Shen C.H."/>
            <person name="Shi J.S."/>
            <person name="Xu Z.H."/>
        </authorList>
    </citation>
    <scope>NUCLEOTIDE SEQUENCE [LARGE SCALE GENOMIC DNA]</scope>
    <source>
        <strain evidence="8 9">JN500901</strain>
    </source>
</reference>
<dbReference type="GO" id="GO:0043138">
    <property type="term" value="F:3'-5' DNA helicase activity"/>
    <property type="evidence" value="ECO:0007669"/>
    <property type="project" value="TreeGrafter"/>
</dbReference>
<dbReference type="Pfam" id="PF00580">
    <property type="entry name" value="UvrD-helicase"/>
    <property type="match status" value="1"/>
</dbReference>
<evidence type="ECO:0000256" key="2">
    <source>
        <dbReference type="ARBA" id="ARBA00022801"/>
    </source>
</evidence>
<feature type="binding site" evidence="5">
    <location>
        <begin position="226"/>
        <end position="233"/>
    </location>
    <ligand>
        <name>ATP</name>
        <dbReference type="ChEBI" id="CHEBI:30616"/>
    </ligand>
</feature>
<keyword evidence="3 5" id="KW-0347">Helicase</keyword>
<dbReference type="EMBL" id="CP032416">
    <property type="protein sequence ID" value="AYD40849.1"/>
    <property type="molecule type" value="Genomic_DNA"/>
</dbReference>
<dbReference type="InterPro" id="IPR014016">
    <property type="entry name" value="UvrD-like_ATP-bd"/>
</dbReference>
<dbReference type="GO" id="GO:0016787">
    <property type="term" value="F:hydrolase activity"/>
    <property type="evidence" value="ECO:0007669"/>
    <property type="project" value="UniProtKB-UniRule"/>
</dbReference>
<dbReference type="AlphaFoldDB" id="A0A386H559"/>